<evidence type="ECO:0000313" key="1">
    <source>
        <dbReference type="EMBL" id="MBF9144484.1"/>
    </source>
</evidence>
<sequence>MTNLPQLTVGEAVLYSRERAVGLIYKVYERGPGERPGVQLLLSRGGRDLSGFSAEEADRFLQPLEHTGLRYEFTHVGQLHADYHRGLFAAAFATARLLAGFQDPRYLDVP</sequence>
<comment type="caution">
    <text evidence="1">The sequence shown here is derived from an EMBL/GenBank/DDBJ whole genome shotgun (WGS) entry which is preliminary data.</text>
</comment>
<accession>A0A931BIW6</accession>
<reference evidence="1 2" key="1">
    <citation type="submission" date="2020-11" db="EMBL/GenBank/DDBJ databases">
        <authorList>
            <person name="Kim M.K."/>
        </authorList>
    </citation>
    <scope>NUCLEOTIDE SEQUENCE [LARGE SCALE GENOMIC DNA]</scope>
    <source>
        <strain evidence="1 2">BT439</strain>
    </source>
</reference>
<dbReference type="Proteomes" id="UP000645610">
    <property type="component" value="Unassembled WGS sequence"/>
</dbReference>
<proteinExistence type="predicted"/>
<organism evidence="1 2">
    <name type="scientific">Hymenobacter properus</name>
    <dbReference type="NCBI Taxonomy" id="2791026"/>
    <lineage>
        <taxon>Bacteria</taxon>
        <taxon>Pseudomonadati</taxon>
        <taxon>Bacteroidota</taxon>
        <taxon>Cytophagia</taxon>
        <taxon>Cytophagales</taxon>
        <taxon>Hymenobacteraceae</taxon>
        <taxon>Hymenobacter</taxon>
    </lineage>
</organism>
<keyword evidence="2" id="KW-1185">Reference proteome</keyword>
<name>A0A931BIW6_9BACT</name>
<gene>
    <name evidence="1" type="ORF">I2I01_22765</name>
</gene>
<evidence type="ECO:0000313" key="2">
    <source>
        <dbReference type="Proteomes" id="UP000645610"/>
    </source>
</evidence>
<dbReference type="RefSeq" id="WP_196288843.1">
    <property type="nucleotide sequence ID" value="NZ_JADQDP010000009.1"/>
</dbReference>
<dbReference type="AlphaFoldDB" id="A0A931BIW6"/>
<protein>
    <submittedName>
        <fullName evidence="1">Uncharacterized protein</fullName>
    </submittedName>
</protein>
<dbReference type="EMBL" id="JADQDP010000009">
    <property type="protein sequence ID" value="MBF9144484.1"/>
    <property type="molecule type" value="Genomic_DNA"/>
</dbReference>